<dbReference type="AlphaFoldDB" id="A0A3P7IAN1"/>
<accession>A0A3P7IAN1</accession>
<evidence type="ECO:0000313" key="2">
    <source>
        <dbReference type="Proteomes" id="UP000270094"/>
    </source>
</evidence>
<gene>
    <name evidence="1" type="ORF">SVUK_LOCUS4908</name>
</gene>
<dbReference type="Proteomes" id="UP000270094">
    <property type="component" value="Unassembled WGS sequence"/>
</dbReference>
<proteinExistence type="predicted"/>
<sequence>MLGRVLRISAFSRQVAAVFAVRPSTTCTATSSPDDPLKGLIDSLSNENEISPAEKLIPFSANIKDFRNFLETRKDRLQPSDFLNVLKSALLLDRENRFASEFIKNCGKEPNEQAIMQMPVNDDLISMMTALLELGLAKEELFRNLEKRLSGDIGGSLHLLILKTISGCFE</sequence>
<protein>
    <submittedName>
        <fullName evidence="1">Uncharacterized protein</fullName>
    </submittedName>
</protein>
<dbReference type="EMBL" id="UYYB01014042">
    <property type="protein sequence ID" value="VDM69910.1"/>
    <property type="molecule type" value="Genomic_DNA"/>
</dbReference>
<evidence type="ECO:0000313" key="1">
    <source>
        <dbReference type="EMBL" id="VDM69910.1"/>
    </source>
</evidence>
<organism evidence="1 2">
    <name type="scientific">Strongylus vulgaris</name>
    <name type="common">Blood worm</name>
    <dbReference type="NCBI Taxonomy" id="40348"/>
    <lineage>
        <taxon>Eukaryota</taxon>
        <taxon>Metazoa</taxon>
        <taxon>Ecdysozoa</taxon>
        <taxon>Nematoda</taxon>
        <taxon>Chromadorea</taxon>
        <taxon>Rhabditida</taxon>
        <taxon>Rhabditina</taxon>
        <taxon>Rhabditomorpha</taxon>
        <taxon>Strongyloidea</taxon>
        <taxon>Strongylidae</taxon>
        <taxon>Strongylus</taxon>
    </lineage>
</organism>
<name>A0A3P7IAN1_STRVU</name>
<keyword evidence="2" id="KW-1185">Reference proteome</keyword>
<reference evidence="1 2" key="1">
    <citation type="submission" date="2018-11" db="EMBL/GenBank/DDBJ databases">
        <authorList>
            <consortium name="Pathogen Informatics"/>
        </authorList>
    </citation>
    <scope>NUCLEOTIDE SEQUENCE [LARGE SCALE GENOMIC DNA]</scope>
</reference>